<feature type="region of interest" description="Disordered" evidence="1">
    <location>
        <begin position="51"/>
        <end position="93"/>
    </location>
</feature>
<keyword evidence="3" id="KW-1185">Reference proteome</keyword>
<feature type="region of interest" description="Disordered" evidence="1">
    <location>
        <begin position="1"/>
        <end position="28"/>
    </location>
</feature>
<dbReference type="Proteomes" id="UP001322277">
    <property type="component" value="Chromosome 5"/>
</dbReference>
<feature type="region of interest" description="Disordered" evidence="1">
    <location>
        <begin position="128"/>
        <end position="148"/>
    </location>
</feature>
<evidence type="ECO:0000313" key="3">
    <source>
        <dbReference type="Proteomes" id="UP001322277"/>
    </source>
</evidence>
<name>A0AAX4IL41_9PEZI</name>
<evidence type="ECO:0000313" key="2">
    <source>
        <dbReference type="EMBL" id="WQF83957.1"/>
    </source>
</evidence>
<proteinExistence type="predicted"/>
<dbReference type="EMBL" id="CP137309">
    <property type="protein sequence ID" value="WQF83957.1"/>
    <property type="molecule type" value="Genomic_DNA"/>
</dbReference>
<organism evidence="2 3">
    <name type="scientific">Colletotrichum destructivum</name>
    <dbReference type="NCBI Taxonomy" id="34406"/>
    <lineage>
        <taxon>Eukaryota</taxon>
        <taxon>Fungi</taxon>
        <taxon>Dikarya</taxon>
        <taxon>Ascomycota</taxon>
        <taxon>Pezizomycotina</taxon>
        <taxon>Sordariomycetes</taxon>
        <taxon>Hypocreomycetidae</taxon>
        <taxon>Glomerellales</taxon>
        <taxon>Glomerellaceae</taxon>
        <taxon>Colletotrichum</taxon>
        <taxon>Colletotrichum destructivum species complex</taxon>
    </lineage>
</organism>
<gene>
    <name evidence="2" type="ORF">CDEST_08971</name>
</gene>
<dbReference type="AlphaFoldDB" id="A0AAX4IL41"/>
<dbReference type="RefSeq" id="XP_062781181.1">
    <property type="nucleotide sequence ID" value="XM_062925130.1"/>
</dbReference>
<protein>
    <submittedName>
        <fullName evidence="2">Uncharacterized protein</fullName>
    </submittedName>
</protein>
<dbReference type="GeneID" id="87945474"/>
<accession>A0AAX4IL41</accession>
<sequence length="177" mass="18243">MDEGASDVAGWKRGRGRGIWPGPVTREASDEATAELLVLTYMFSQWSVSQGLGGEGGGRARHGPNEGGGSAGDKEDRGMPGLPNGPESEDGVVGRFRGVARSAPGRSELSGYGCPFFIGHAAPWSDHLKSPTSPPFGQQHPHLGPEGAHVVSSLSSVTTEIASAEEPIPSSVAAKSN</sequence>
<dbReference type="KEGG" id="cdet:87945474"/>
<reference evidence="3" key="1">
    <citation type="journal article" date="2023" name="bioRxiv">
        <title>Complete genome of the Medicago anthracnose fungus, Colletotrichum destructivum, reveals a mini-chromosome-like region within a core chromosome.</title>
        <authorList>
            <person name="Lapalu N."/>
            <person name="Simon A."/>
            <person name="Lu A."/>
            <person name="Plaumann P.-L."/>
            <person name="Amselem J."/>
            <person name="Pigne S."/>
            <person name="Auger A."/>
            <person name="Koch C."/>
            <person name="Dallery J.-F."/>
            <person name="O'Connell R.J."/>
        </authorList>
    </citation>
    <scope>NUCLEOTIDE SEQUENCE [LARGE SCALE GENOMIC DNA]</scope>
    <source>
        <strain evidence="3">CBS 520.97</strain>
    </source>
</reference>
<evidence type="ECO:0000256" key="1">
    <source>
        <dbReference type="SAM" id="MobiDB-lite"/>
    </source>
</evidence>